<dbReference type="EMBL" id="JAGSXJ010000005">
    <property type="protein sequence ID" value="KAH6691315.1"/>
    <property type="molecule type" value="Genomic_DNA"/>
</dbReference>
<dbReference type="OrthoDB" id="4849605at2759"/>
<dbReference type="GO" id="GO:0008270">
    <property type="term" value="F:zinc ion binding"/>
    <property type="evidence" value="ECO:0007669"/>
    <property type="project" value="InterPro"/>
</dbReference>
<dbReference type="AlphaFoldDB" id="A0A9P8VHM5"/>
<name>A0A9P8VHM5_9PEZI</name>
<dbReference type="Gene3D" id="4.10.240.10">
    <property type="entry name" value="Zn(2)-C6 fungal-type DNA-binding domain"/>
    <property type="match status" value="1"/>
</dbReference>
<dbReference type="PANTHER" id="PTHR37534:SF49">
    <property type="entry name" value="LYSINE BIOSYNTHESIS REGULATORY PROTEIN LYS14"/>
    <property type="match status" value="1"/>
</dbReference>
<dbReference type="GO" id="GO:0000981">
    <property type="term" value="F:DNA-binding transcription factor activity, RNA polymerase II-specific"/>
    <property type="evidence" value="ECO:0007669"/>
    <property type="project" value="InterPro"/>
</dbReference>
<feature type="domain" description="Zn(2)-C6 fungal-type" evidence="3">
    <location>
        <begin position="6"/>
        <end position="34"/>
    </location>
</feature>
<proteinExistence type="predicted"/>
<dbReference type="GO" id="GO:0045944">
    <property type="term" value="P:positive regulation of transcription by RNA polymerase II"/>
    <property type="evidence" value="ECO:0007669"/>
    <property type="project" value="TreeGrafter"/>
</dbReference>
<dbReference type="CDD" id="cd00067">
    <property type="entry name" value="GAL4"/>
    <property type="match status" value="1"/>
</dbReference>
<evidence type="ECO:0000256" key="2">
    <source>
        <dbReference type="ARBA" id="ARBA00023242"/>
    </source>
</evidence>
<keyword evidence="5" id="KW-1185">Reference proteome</keyword>
<dbReference type="Pfam" id="PF00172">
    <property type="entry name" value="Zn_clus"/>
    <property type="match status" value="1"/>
</dbReference>
<dbReference type="Pfam" id="PF11951">
    <property type="entry name" value="Fungal_trans_2"/>
    <property type="match status" value="1"/>
</dbReference>
<evidence type="ECO:0000313" key="5">
    <source>
        <dbReference type="Proteomes" id="UP000770015"/>
    </source>
</evidence>
<dbReference type="PROSITE" id="PS00463">
    <property type="entry name" value="ZN2_CY6_FUNGAL_1"/>
    <property type="match status" value="1"/>
</dbReference>
<dbReference type="GO" id="GO:0005634">
    <property type="term" value="C:nucleus"/>
    <property type="evidence" value="ECO:0007669"/>
    <property type="project" value="UniProtKB-SubCell"/>
</dbReference>
<dbReference type="InterPro" id="IPR036864">
    <property type="entry name" value="Zn2-C6_fun-type_DNA-bd_sf"/>
</dbReference>
<keyword evidence="2" id="KW-0539">Nucleus</keyword>
<comment type="subcellular location">
    <subcellularLocation>
        <location evidence="1">Nucleus</location>
    </subcellularLocation>
</comment>
<dbReference type="PROSITE" id="PS50048">
    <property type="entry name" value="ZN2_CY6_FUNGAL_2"/>
    <property type="match status" value="1"/>
</dbReference>
<reference evidence="4" key="1">
    <citation type="journal article" date="2021" name="Nat. Commun.">
        <title>Genetic determinants of endophytism in the Arabidopsis root mycobiome.</title>
        <authorList>
            <person name="Mesny F."/>
            <person name="Miyauchi S."/>
            <person name="Thiergart T."/>
            <person name="Pickel B."/>
            <person name="Atanasova L."/>
            <person name="Karlsson M."/>
            <person name="Huettel B."/>
            <person name="Barry K.W."/>
            <person name="Haridas S."/>
            <person name="Chen C."/>
            <person name="Bauer D."/>
            <person name="Andreopoulos W."/>
            <person name="Pangilinan J."/>
            <person name="LaButti K."/>
            <person name="Riley R."/>
            <person name="Lipzen A."/>
            <person name="Clum A."/>
            <person name="Drula E."/>
            <person name="Henrissat B."/>
            <person name="Kohler A."/>
            <person name="Grigoriev I.V."/>
            <person name="Martin F.M."/>
            <person name="Hacquard S."/>
        </authorList>
    </citation>
    <scope>NUCLEOTIDE SEQUENCE</scope>
    <source>
        <strain evidence="4">MPI-SDFR-AT-0117</strain>
    </source>
</reference>
<organism evidence="4 5">
    <name type="scientific">Plectosphaerella plurivora</name>
    <dbReference type="NCBI Taxonomy" id="936078"/>
    <lineage>
        <taxon>Eukaryota</taxon>
        <taxon>Fungi</taxon>
        <taxon>Dikarya</taxon>
        <taxon>Ascomycota</taxon>
        <taxon>Pezizomycotina</taxon>
        <taxon>Sordariomycetes</taxon>
        <taxon>Hypocreomycetidae</taxon>
        <taxon>Glomerellales</taxon>
        <taxon>Plectosphaerellaceae</taxon>
        <taxon>Plectosphaerella</taxon>
    </lineage>
</organism>
<evidence type="ECO:0000259" key="3">
    <source>
        <dbReference type="PROSITE" id="PS50048"/>
    </source>
</evidence>
<dbReference type="SUPFAM" id="SSF57701">
    <property type="entry name" value="Zn2/Cys6 DNA-binding domain"/>
    <property type="match status" value="1"/>
</dbReference>
<sequence>MKATRGCWTCKKRKIGCDKTLPGCNNCARTGRECAGYGCRISWPDESRKRARDLIICTTSTTTDVASHPPGTRRAFLNFTFGDYGFSNKHLTWRRYLSEAYPAPAMPMSLHTPVVGEDASYLAYYDRVIAPMCSTTRARNGFQCQVLPLVLSSCDASADSLRASILAISAYHRQQLGTALTYKTNAMGLFRKSLTNSMPGASAEVTMTQLSTCMMLCMHSVFDEHEENFRLHLDAAKHIFRNLSQEQQKHPLSRFLAEWILYYDVLCDFAEPKRDTQSGQRIELYLLSSQPSDVIIGIIGCSGEVFDAMRHVNRLRRTRCEPGDAYTSEAILEQRFQLEMVLQKATQRINPADVNTKEDTPTERIMATAQLYRLATLLYLLRAVPDAADEGRRRSYLNEAFMALRRTGVATSPWAVFVVACESRRDTERSFMLDVLDKMVEARNIGNIRVLRTIVEAIWKQQDIADNANSSPDASPTWPTTDYGIPVPWYA</sequence>
<comment type="caution">
    <text evidence="4">The sequence shown here is derived from an EMBL/GenBank/DDBJ whole genome shotgun (WGS) entry which is preliminary data.</text>
</comment>
<accession>A0A9P8VHM5</accession>
<evidence type="ECO:0000256" key="1">
    <source>
        <dbReference type="ARBA" id="ARBA00004123"/>
    </source>
</evidence>
<evidence type="ECO:0000313" key="4">
    <source>
        <dbReference type="EMBL" id="KAH6691315.1"/>
    </source>
</evidence>
<dbReference type="SMART" id="SM00066">
    <property type="entry name" value="GAL4"/>
    <property type="match status" value="1"/>
</dbReference>
<dbReference type="GO" id="GO:0000976">
    <property type="term" value="F:transcription cis-regulatory region binding"/>
    <property type="evidence" value="ECO:0007669"/>
    <property type="project" value="TreeGrafter"/>
</dbReference>
<dbReference type="PANTHER" id="PTHR37534">
    <property type="entry name" value="TRANSCRIPTIONAL ACTIVATOR PROTEIN UGA3"/>
    <property type="match status" value="1"/>
</dbReference>
<gene>
    <name evidence="4" type="ORF">F5X68DRAFT_252232</name>
</gene>
<dbReference type="Proteomes" id="UP000770015">
    <property type="component" value="Unassembled WGS sequence"/>
</dbReference>
<dbReference type="InterPro" id="IPR001138">
    <property type="entry name" value="Zn2Cys6_DnaBD"/>
</dbReference>
<protein>
    <submittedName>
        <fullName evidence="4">Fungal-specific transcription factor domain-containing protein</fullName>
    </submittedName>
</protein>
<dbReference type="InterPro" id="IPR021858">
    <property type="entry name" value="Fun_TF"/>
</dbReference>